<keyword evidence="12 24" id="KW-0418">Kinase</keyword>
<name>A0A1I5E468_9GAMM</name>
<sequence length="123" mass="13533">MANQSTGLTRIIKAAEYSAKGIKAAWQNEAAFRLETIAAILAIIIAFSLDFGLFERLLLISSVMLVVIVEILNSAIEAVVDRIGSEYHELSGRAKDMGSAAVLLTILLALFTWGMVFWSHFMR</sequence>
<evidence type="ECO:0000256" key="6">
    <source>
        <dbReference type="ARBA" id="ARBA00022516"/>
    </source>
</evidence>
<evidence type="ECO:0000256" key="17">
    <source>
        <dbReference type="ARBA" id="ARBA00023136"/>
    </source>
</evidence>
<feature type="binding site" evidence="21">
    <location>
        <position position="56"/>
    </location>
    <ligand>
        <name>substrate</name>
    </ligand>
</feature>
<evidence type="ECO:0000256" key="10">
    <source>
        <dbReference type="ARBA" id="ARBA00022723"/>
    </source>
</evidence>
<feature type="binding site" evidence="21">
    <location>
        <begin position="31"/>
        <end position="35"/>
    </location>
    <ligand>
        <name>substrate</name>
    </ligand>
</feature>
<evidence type="ECO:0000256" key="5">
    <source>
        <dbReference type="ARBA" id="ARBA00022475"/>
    </source>
</evidence>
<dbReference type="Proteomes" id="UP000199011">
    <property type="component" value="Unassembled WGS sequence"/>
</dbReference>
<evidence type="ECO:0000313" key="26">
    <source>
        <dbReference type="Proteomes" id="UP000199011"/>
    </source>
</evidence>
<keyword evidence="8 24" id="KW-0808">Transferase</keyword>
<evidence type="ECO:0000256" key="9">
    <source>
        <dbReference type="ARBA" id="ARBA00022692"/>
    </source>
</evidence>
<reference evidence="26" key="1">
    <citation type="submission" date="2016-10" db="EMBL/GenBank/DDBJ databases">
        <authorList>
            <person name="Varghese N."/>
            <person name="Submissions S."/>
        </authorList>
    </citation>
    <scope>NUCLEOTIDE SEQUENCE [LARGE SCALE GENOMIC DNA]</scope>
    <source>
        <strain evidence="26">DSM 16522</strain>
    </source>
</reference>
<feature type="transmembrane region" description="Helical" evidence="24">
    <location>
        <begin position="101"/>
        <end position="121"/>
    </location>
</feature>
<dbReference type="CDD" id="cd14264">
    <property type="entry name" value="DAGK_IM"/>
    <property type="match status" value="1"/>
</dbReference>
<evidence type="ECO:0000256" key="19">
    <source>
        <dbReference type="ARBA" id="ARBA00023264"/>
    </source>
</evidence>
<evidence type="ECO:0000256" key="2">
    <source>
        <dbReference type="ARBA" id="ARBA00005967"/>
    </source>
</evidence>
<feature type="active site" description="Proton acceptor" evidence="20">
    <location>
        <position position="70"/>
    </location>
</feature>
<dbReference type="PROSITE" id="PS01069">
    <property type="entry name" value="DAGK_PROKAR"/>
    <property type="match status" value="1"/>
</dbReference>
<feature type="binding site" evidence="22">
    <location>
        <position position="77"/>
    </location>
    <ligand>
        <name>ATP</name>
        <dbReference type="ChEBI" id="CHEBI:30616"/>
    </ligand>
</feature>
<feature type="binding site" evidence="22">
    <location>
        <begin position="95"/>
        <end position="96"/>
    </location>
    <ligand>
        <name>ATP</name>
        <dbReference type="ChEBI" id="CHEBI:30616"/>
    </ligand>
</feature>
<gene>
    <name evidence="25" type="ORF">SAMN05421579_1533</name>
</gene>
<dbReference type="RefSeq" id="WP_092521174.1">
    <property type="nucleotide sequence ID" value="NZ_CAWRAH010000053.1"/>
</dbReference>
<comment type="function">
    <text evidence="24">Catalyzes the ATP-dependent phosphorylation of sn-l,2-diacylglycerol (DAG) to phosphatidic acid. Involved in the recycling of diacylglycerol produced as a by-product during membrane-derived oligosaccharide (MDO) biosynthesis.</text>
</comment>
<dbReference type="Gene3D" id="1.10.287.3610">
    <property type="match status" value="1"/>
</dbReference>
<evidence type="ECO:0000313" key="25">
    <source>
        <dbReference type="EMBL" id="SFO06197.1"/>
    </source>
</evidence>
<evidence type="ECO:0000256" key="3">
    <source>
        <dbReference type="ARBA" id="ARBA00012133"/>
    </source>
</evidence>
<comment type="similarity">
    <text evidence="2 24">Belongs to the bacterial diacylglycerol kinase family.</text>
</comment>
<evidence type="ECO:0000256" key="11">
    <source>
        <dbReference type="ARBA" id="ARBA00022741"/>
    </source>
</evidence>
<evidence type="ECO:0000256" key="20">
    <source>
        <dbReference type="PIRSR" id="PIRSR600829-1"/>
    </source>
</evidence>
<keyword evidence="16 24" id="KW-0443">Lipid metabolism</keyword>
<keyword evidence="17 24" id="KW-0472">Membrane</keyword>
<evidence type="ECO:0000256" key="1">
    <source>
        <dbReference type="ARBA" id="ARBA00004429"/>
    </source>
</evidence>
<feature type="binding site" evidence="22">
    <location>
        <position position="10"/>
    </location>
    <ligand>
        <name>ATP</name>
        <dbReference type="ChEBI" id="CHEBI:30616"/>
    </ligand>
</feature>
<feature type="transmembrane region" description="Helical" evidence="24">
    <location>
        <begin position="30"/>
        <end position="51"/>
    </location>
</feature>
<keyword evidence="6" id="KW-0444">Lipid biosynthesis</keyword>
<dbReference type="STRING" id="53341.SAMN05421579_1533"/>
<organism evidence="25 26">
    <name type="scientific">Xenorhabdus japonica</name>
    <dbReference type="NCBI Taxonomy" id="53341"/>
    <lineage>
        <taxon>Bacteria</taxon>
        <taxon>Pseudomonadati</taxon>
        <taxon>Pseudomonadota</taxon>
        <taxon>Gammaproteobacteria</taxon>
        <taxon>Enterobacterales</taxon>
        <taxon>Morganellaceae</taxon>
        <taxon>Xenorhabdus</taxon>
    </lineage>
</organism>
<dbReference type="AlphaFoldDB" id="A0A1I5E468"/>
<dbReference type="InterPro" id="IPR000829">
    <property type="entry name" value="DAGK"/>
</dbReference>
<keyword evidence="14 23" id="KW-0460">Magnesium</keyword>
<evidence type="ECO:0000256" key="24">
    <source>
        <dbReference type="RuleBase" id="RU363065"/>
    </source>
</evidence>
<evidence type="ECO:0000256" key="16">
    <source>
        <dbReference type="ARBA" id="ARBA00023098"/>
    </source>
</evidence>
<feature type="binding site" evidence="23">
    <location>
        <position position="77"/>
    </location>
    <ligand>
        <name>a divalent metal cation</name>
        <dbReference type="ChEBI" id="CHEBI:60240"/>
    </ligand>
</feature>
<accession>A0A1I5E468</accession>
<feature type="binding site" evidence="22">
    <location>
        <position position="17"/>
    </location>
    <ligand>
        <name>ATP</name>
        <dbReference type="ChEBI" id="CHEBI:30616"/>
    </ligand>
</feature>
<evidence type="ECO:0000256" key="12">
    <source>
        <dbReference type="ARBA" id="ARBA00022777"/>
    </source>
</evidence>
<comment type="subcellular location">
    <subcellularLocation>
        <location evidence="1 24">Cell inner membrane</location>
        <topology evidence="1 24">Multi-pass membrane protein</topology>
    </subcellularLocation>
</comment>
<evidence type="ECO:0000256" key="21">
    <source>
        <dbReference type="PIRSR" id="PIRSR600829-2"/>
    </source>
</evidence>
<dbReference type="EMBL" id="FOVO01000053">
    <property type="protein sequence ID" value="SFO06197.1"/>
    <property type="molecule type" value="Genomic_DNA"/>
</dbReference>
<evidence type="ECO:0000256" key="13">
    <source>
        <dbReference type="ARBA" id="ARBA00022840"/>
    </source>
</evidence>
<keyword evidence="13 22" id="KW-0067">ATP-binding</keyword>
<proteinExistence type="inferred from homology"/>
<keyword evidence="19 24" id="KW-1208">Phospholipid metabolism</keyword>
<keyword evidence="11 22" id="KW-0547">Nucleotide-binding</keyword>
<dbReference type="PANTHER" id="PTHR34299">
    <property type="entry name" value="DIACYLGLYCEROL KINASE"/>
    <property type="match status" value="1"/>
</dbReference>
<feature type="binding site" evidence="23">
    <location>
        <position position="29"/>
    </location>
    <ligand>
        <name>a divalent metal cation</name>
        <dbReference type="ChEBI" id="CHEBI:60240"/>
    </ligand>
</feature>
<dbReference type="InterPro" id="IPR033718">
    <property type="entry name" value="DAGK_prok"/>
</dbReference>
<evidence type="ECO:0000256" key="8">
    <source>
        <dbReference type="ARBA" id="ARBA00022679"/>
    </source>
</evidence>
<dbReference type="GO" id="GO:0046872">
    <property type="term" value="F:metal ion binding"/>
    <property type="evidence" value="ECO:0007669"/>
    <property type="project" value="UniProtKB-KW"/>
</dbReference>
<keyword evidence="18" id="KW-0594">Phospholipid biosynthesis</keyword>
<comment type="catalytic activity">
    <reaction evidence="24">
        <text>a 1,2-diacyl-sn-glycerol + ATP = a 1,2-diacyl-sn-glycero-3-phosphate + ADP + H(+)</text>
        <dbReference type="Rhea" id="RHEA:10272"/>
        <dbReference type="ChEBI" id="CHEBI:15378"/>
        <dbReference type="ChEBI" id="CHEBI:17815"/>
        <dbReference type="ChEBI" id="CHEBI:30616"/>
        <dbReference type="ChEBI" id="CHEBI:58608"/>
        <dbReference type="ChEBI" id="CHEBI:456216"/>
        <dbReference type="EC" id="2.7.1.107"/>
    </reaction>
</comment>
<feature type="binding site" evidence="21">
    <location>
        <position position="70"/>
    </location>
    <ligand>
        <name>substrate</name>
    </ligand>
</feature>
<dbReference type="Pfam" id="PF01219">
    <property type="entry name" value="DAGK_prokar"/>
    <property type="match status" value="1"/>
</dbReference>
<feature type="transmembrane region" description="Helical" evidence="24">
    <location>
        <begin position="57"/>
        <end position="80"/>
    </location>
</feature>
<dbReference type="InterPro" id="IPR036945">
    <property type="entry name" value="DAGK_sf"/>
</dbReference>
<feature type="binding site" evidence="21">
    <location>
        <position position="99"/>
    </location>
    <ligand>
        <name>substrate</name>
    </ligand>
</feature>
<feature type="binding site" evidence="22">
    <location>
        <position position="29"/>
    </location>
    <ligand>
        <name>ATP</name>
        <dbReference type="ChEBI" id="CHEBI:30616"/>
    </ligand>
</feature>
<evidence type="ECO:0000256" key="22">
    <source>
        <dbReference type="PIRSR" id="PIRSR600829-3"/>
    </source>
</evidence>
<dbReference type="EC" id="2.7.1.107" evidence="3 24"/>
<keyword evidence="15 24" id="KW-1133">Transmembrane helix</keyword>
<keyword evidence="7 24" id="KW-0997">Cell inner membrane</keyword>
<comment type="cofactor">
    <cofactor evidence="23">
        <name>Mg(2+)</name>
        <dbReference type="ChEBI" id="CHEBI:18420"/>
    </cofactor>
    <text evidence="23">Mn(2+), Zn(2+), Cd(2+) and Co(2+) support activity to lesser extents.</text>
</comment>
<keyword evidence="5" id="KW-1003">Cell membrane</keyword>
<evidence type="ECO:0000256" key="7">
    <source>
        <dbReference type="ARBA" id="ARBA00022519"/>
    </source>
</evidence>
<evidence type="ECO:0000256" key="18">
    <source>
        <dbReference type="ARBA" id="ARBA00023209"/>
    </source>
</evidence>
<dbReference type="GO" id="GO:0006654">
    <property type="term" value="P:phosphatidic acid biosynthetic process"/>
    <property type="evidence" value="ECO:0007669"/>
    <property type="project" value="InterPro"/>
</dbReference>
<evidence type="ECO:0000256" key="4">
    <source>
        <dbReference type="ARBA" id="ARBA00017575"/>
    </source>
</evidence>
<dbReference type="PANTHER" id="PTHR34299:SF1">
    <property type="entry name" value="DIACYLGLYCEROL KINASE"/>
    <property type="match status" value="1"/>
</dbReference>
<feature type="binding site" evidence="22">
    <location>
        <begin position="86"/>
        <end position="88"/>
    </location>
    <ligand>
        <name>ATP</name>
        <dbReference type="ChEBI" id="CHEBI:30616"/>
    </ligand>
</feature>
<dbReference type="GO" id="GO:0005524">
    <property type="term" value="F:ATP binding"/>
    <property type="evidence" value="ECO:0007669"/>
    <property type="project" value="UniProtKB-KW"/>
</dbReference>
<keyword evidence="26" id="KW-1185">Reference proteome</keyword>
<dbReference type="GO" id="GO:0005886">
    <property type="term" value="C:plasma membrane"/>
    <property type="evidence" value="ECO:0007669"/>
    <property type="project" value="UniProtKB-SubCell"/>
</dbReference>
<dbReference type="OrthoDB" id="9796011at2"/>
<feature type="binding site" evidence="21">
    <location>
        <position position="10"/>
    </location>
    <ligand>
        <name>substrate</name>
    </ligand>
</feature>
<feature type="binding site" evidence="21">
    <location>
        <begin position="113"/>
        <end position="118"/>
    </location>
    <ligand>
        <name>substrate</name>
    </ligand>
</feature>
<keyword evidence="10 23" id="KW-0479">Metal-binding</keyword>
<evidence type="ECO:0000256" key="14">
    <source>
        <dbReference type="ARBA" id="ARBA00022842"/>
    </source>
</evidence>
<evidence type="ECO:0000256" key="23">
    <source>
        <dbReference type="PIRSR" id="PIRSR600829-4"/>
    </source>
</evidence>
<evidence type="ECO:0000256" key="15">
    <source>
        <dbReference type="ARBA" id="ARBA00022989"/>
    </source>
</evidence>
<dbReference type="GO" id="GO:0004143">
    <property type="term" value="F:ATP-dependent diacylglycerol kinase activity"/>
    <property type="evidence" value="ECO:0007669"/>
    <property type="project" value="UniProtKB-EC"/>
</dbReference>
<protein>
    <recommendedName>
        <fullName evidence="4 24">Diacylglycerol kinase</fullName>
        <ecNumber evidence="3 24">2.7.1.107</ecNumber>
    </recommendedName>
</protein>
<keyword evidence="9 24" id="KW-0812">Transmembrane</keyword>